<comment type="similarity">
    <text evidence="3 7">Belongs to the glycosyltransferase 1 family. Bacterial/plant glycogen synthase subfamily.</text>
</comment>
<reference evidence="10 11" key="1">
    <citation type="submission" date="2019-04" db="EMBL/GenBank/DDBJ databases">
        <title>Isachenkonia alkalipeptolytica gen. nov. sp. nov. a new anaerobic, alkiliphilic organothrophic bacterium capable to reduce synthesized ferrihydrite isolated from a soda lake.</title>
        <authorList>
            <person name="Toshchakov S.V."/>
            <person name="Zavarzina D.G."/>
            <person name="Zhilina T.N."/>
            <person name="Kostrikina N.A."/>
            <person name="Kublanov I.V."/>
        </authorList>
    </citation>
    <scope>NUCLEOTIDE SEQUENCE [LARGE SCALE GENOMIC DNA]</scope>
    <source>
        <strain evidence="10 11">Z-1701</strain>
    </source>
</reference>
<name>A0AA43XH68_9CLOT</name>
<dbReference type="Pfam" id="PF08323">
    <property type="entry name" value="Glyco_transf_5"/>
    <property type="match status" value="1"/>
</dbReference>
<dbReference type="EMBL" id="SUMG01000001">
    <property type="protein sequence ID" value="NBG86890.1"/>
    <property type="molecule type" value="Genomic_DNA"/>
</dbReference>
<proteinExistence type="inferred from homology"/>
<dbReference type="InterPro" id="IPR011835">
    <property type="entry name" value="GS/SS"/>
</dbReference>
<evidence type="ECO:0000259" key="8">
    <source>
        <dbReference type="Pfam" id="PF00534"/>
    </source>
</evidence>
<organism evidence="10 11">
    <name type="scientific">Isachenkonia alkalipeptolytica</name>
    <dbReference type="NCBI Taxonomy" id="2565777"/>
    <lineage>
        <taxon>Bacteria</taxon>
        <taxon>Bacillati</taxon>
        <taxon>Bacillota</taxon>
        <taxon>Clostridia</taxon>
        <taxon>Eubacteriales</taxon>
        <taxon>Clostridiaceae</taxon>
        <taxon>Isachenkonia</taxon>
    </lineage>
</organism>
<dbReference type="HAMAP" id="MF_00484">
    <property type="entry name" value="Glycogen_synth"/>
    <property type="match status" value="1"/>
</dbReference>
<evidence type="ECO:0000256" key="1">
    <source>
        <dbReference type="ARBA" id="ARBA00001478"/>
    </source>
</evidence>
<dbReference type="PANTHER" id="PTHR45825">
    <property type="entry name" value="GRANULE-BOUND STARCH SYNTHASE 1, CHLOROPLASTIC/AMYLOPLASTIC"/>
    <property type="match status" value="1"/>
</dbReference>
<dbReference type="PANTHER" id="PTHR45825:SF11">
    <property type="entry name" value="ALPHA AMYLASE DOMAIN-CONTAINING PROTEIN"/>
    <property type="match status" value="1"/>
</dbReference>
<evidence type="ECO:0000313" key="11">
    <source>
        <dbReference type="Proteomes" id="UP000449710"/>
    </source>
</evidence>
<evidence type="ECO:0000256" key="6">
    <source>
        <dbReference type="ARBA" id="ARBA00023056"/>
    </source>
</evidence>
<feature type="domain" description="Glycosyl transferase family 1" evidence="8">
    <location>
        <begin position="284"/>
        <end position="434"/>
    </location>
</feature>
<dbReference type="GO" id="GO:0005978">
    <property type="term" value="P:glycogen biosynthetic process"/>
    <property type="evidence" value="ECO:0007669"/>
    <property type="project" value="UniProtKB-UniRule"/>
</dbReference>
<dbReference type="NCBIfam" id="NF001898">
    <property type="entry name" value="PRK00654.1-1"/>
    <property type="match status" value="1"/>
</dbReference>
<dbReference type="Gene3D" id="3.40.50.2000">
    <property type="entry name" value="Glycogen Phosphorylase B"/>
    <property type="match status" value="2"/>
</dbReference>
<dbReference type="Proteomes" id="UP000449710">
    <property type="component" value="Unassembled WGS sequence"/>
</dbReference>
<evidence type="ECO:0000259" key="9">
    <source>
        <dbReference type="Pfam" id="PF08323"/>
    </source>
</evidence>
<dbReference type="SUPFAM" id="SSF53756">
    <property type="entry name" value="UDP-Glycosyltransferase/glycogen phosphorylase"/>
    <property type="match status" value="1"/>
</dbReference>
<keyword evidence="5 7" id="KW-0808">Transferase</keyword>
<evidence type="ECO:0000256" key="2">
    <source>
        <dbReference type="ARBA" id="ARBA00002764"/>
    </source>
</evidence>
<dbReference type="EC" id="2.4.1.21" evidence="7"/>
<dbReference type="GO" id="GO:0009011">
    <property type="term" value="F:alpha-1,4-glucan glucosyltransferase (ADP-glucose donor) activity"/>
    <property type="evidence" value="ECO:0007669"/>
    <property type="project" value="UniProtKB-UniRule"/>
</dbReference>
<comment type="pathway">
    <text evidence="7">Glycan biosynthesis; glycogen biosynthesis.</text>
</comment>
<sequence>MKVAFIASEAAPFAKTGGLGDVIGALPRALAKEGVEVSVFLPKYGDVPKHFQEQMKKIKETETEITWRRQYVGIEGLYHEGIQFYFIDNEYYFKRWGLYGYGDDGERFVYFSKAVLEAIKVLGETYDILHAHDWQSAAIPLFLKTHYQQEPCFEKTRSVFTIHNLKYQGVFPYEVLGELLGLGPEHFNTLEFHGKVNLMKGALQLSDALTTVSPNYSEEIKTGFFGEGLDGVLAEQSHKLHGIVNGIDVEQYNPKTDGKIFKNYDANHLEDKEKNKEALQKKLQLPQKEATPVIGLISRFVEQKGFDLIQRIIYEVLEEDLQFIVLGSGEKKYEDFFNHLASDFPEKVKVYIGFEETLAREIYAGSDFFLMPSLFEPCGLGQLIAMHYGTIPIVRETGGLRDTVTPFNEYTGEGNGFSFAHYNAHDLLYTLRRATAFYHKPEVIETLRENAMKVDVSWRKSAREYHSLYRDLIQRR</sequence>
<evidence type="ECO:0000256" key="5">
    <source>
        <dbReference type="ARBA" id="ARBA00022679"/>
    </source>
</evidence>
<keyword evidence="4 7" id="KW-0328">Glycosyltransferase</keyword>
<gene>
    <name evidence="7 10" type="primary">glgA</name>
    <name evidence="10" type="ORF">ISALK_00105</name>
</gene>
<dbReference type="GO" id="GO:0004373">
    <property type="term" value="F:alpha-1,4-glucan glucosyltransferase (UDP-glucose donor) activity"/>
    <property type="evidence" value="ECO:0007669"/>
    <property type="project" value="InterPro"/>
</dbReference>
<dbReference type="CDD" id="cd03791">
    <property type="entry name" value="GT5_Glycogen_synthase_DULL1-like"/>
    <property type="match status" value="1"/>
</dbReference>
<dbReference type="Pfam" id="PF00534">
    <property type="entry name" value="Glycos_transf_1"/>
    <property type="match status" value="1"/>
</dbReference>
<feature type="binding site" evidence="7">
    <location>
        <position position="15"/>
    </location>
    <ligand>
        <name>ADP-alpha-D-glucose</name>
        <dbReference type="ChEBI" id="CHEBI:57498"/>
    </ligand>
</feature>
<feature type="domain" description="Starch synthase catalytic" evidence="9">
    <location>
        <begin position="2"/>
        <end position="234"/>
    </location>
</feature>
<accession>A0AA43XH68</accession>
<keyword evidence="6 7" id="KW-0320">Glycogen biosynthesis</keyword>
<evidence type="ECO:0000256" key="7">
    <source>
        <dbReference type="HAMAP-Rule" id="MF_00484"/>
    </source>
</evidence>
<dbReference type="RefSeq" id="WP_160718202.1">
    <property type="nucleotide sequence ID" value="NZ_SUMG01000001.1"/>
</dbReference>
<evidence type="ECO:0000256" key="3">
    <source>
        <dbReference type="ARBA" id="ARBA00010281"/>
    </source>
</evidence>
<keyword evidence="11" id="KW-1185">Reference proteome</keyword>
<evidence type="ECO:0000313" key="10">
    <source>
        <dbReference type="EMBL" id="NBG86890.1"/>
    </source>
</evidence>
<dbReference type="InterPro" id="IPR013534">
    <property type="entry name" value="Starch_synth_cat_dom"/>
</dbReference>
<protein>
    <recommendedName>
        <fullName evidence="7">Glycogen synthase</fullName>
        <ecNumber evidence="7">2.4.1.21</ecNumber>
    </recommendedName>
    <alternativeName>
        <fullName evidence="7">Starch [bacterial glycogen] synthase</fullName>
    </alternativeName>
</protein>
<comment type="catalytic activity">
    <reaction evidence="1 7">
        <text>[(1-&gt;4)-alpha-D-glucosyl](n) + ADP-alpha-D-glucose = [(1-&gt;4)-alpha-D-glucosyl](n+1) + ADP + H(+)</text>
        <dbReference type="Rhea" id="RHEA:18189"/>
        <dbReference type="Rhea" id="RHEA-COMP:9584"/>
        <dbReference type="Rhea" id="RHEA-COMP:9587"/>
        <dbReference type="ChEBI" id="CHEBI:15378"/>
        <dbReference type="ChEBI" id="CHEBI:15444"/>
        <dbReference type="ChEBI" id="CHEBI:57498"/>
        <dbReference type="ChEBI" id="CHEBI:456216"/>
        <dbReference type="EC" id="2.4.1.21"/>
    </reaction>
</comment>
<evidence type="ECO:0000256" key="4">
    <source>
        <dbReference type="ARBA" id="ARBA00022676"/>
    </source>
</evidence>
<dbReference type="InterPro" id="IPR001296">
    <property type="entry name" value="Glyco_trans_1"/>
</dbReference>
<comment type="function">
    <text evidence="2 7">Synthesizes alpha-1,4-glucan chains using ADP-glucose.</text>
</comment>
<comment type="caution">
    <text evidence="10">The sequence shown here is derived from an EMBL/GenBank/DDBJ whole genome shotgun (WGS) entry which is preliminary data.</text>
</comment>
<dbReference type="AlphaFoldDB" id="A0AA43XH68"/>
<dbReference type="NCBIfam" id="NF001899">
    <property type="entry name" value="PRK00654.1-2"/>
    <property type="match status" value="1"/>
</dbReference>
<dbReference type="NCBIfam" id="TIGR02095">
    <property type="entry name" value="glgA"/>
    <property type="match status" value="1"/>
</dbReference>